<sequence length="141" mass="15984">MYHHNSWKRRMAAWFKAALFLLLCVGFLRTDEARPYHLGGERWAENIKAPSDPREHKRRHRCGDRALELLMLLFFVANPAEARLLPLEVSSSSSDGHVSWKKRKQAALATGSMHGEMAEVVEGSERLSPGGPDPQHRSMNP</sequence>
<name>A0A4V4H483_MUSBA</name>
<reference evidence="3 4" key="1">
    <citation type="journal article" date="2019" name="Nat. Plants">
        <title>Genome sequencing of Musa balbisiana reveals subgenome evolution and function divergence in polyploid bananas.</title>
        <authorList>
            <person name="Yao X."/>
        </authorList>
    </citation>
    <scope>NUCLEOTIDE SEQUENCE [LARGE SCALE GENOMIC DNA]</scope>
    <source>
        <strain evidence="4">cv. DH-PKW</strain>
        <tissue evidence="3">Leaves</tissue>
    </source>
</reference>
<comment type="caution">
    <text evidence="3">The sequence shown here is derived from an EMBL/GenBank/DDBJ whole genome shotgun (WGS) entry which is preliminary data.</text>
</comment>
<evidence type="ECO:0000256" key="1">
    <source>
        <dbReference type="SAM" id="MobiDB-lite"/>
    </source>
</evidence>
<evidence type="ECO:0000256" key="2">
    <source>
        <dbReference type="SAM" id="SignalP"/>
    </source>
</evidence>
<feature type="signal peptide" evidence="2">
    <location>
        <begin position="1"/>
        <end position="33"/>
    </location>
</feature>
<dbReference type="Proteomes" id="UP000317650">
    <property type="component" value="Chromosome 6"/>
</dbReference>
<proteinExistence type="predicted"/>
<organism evidence="3 4">
    <name type="scientific">Musa balbisiana</name>
    <name type="common">Banana</name>
    <dbReference type="NCBI Taxonomy" id="52838"/>
    <lineage>
        <taxon>Eukaryota</taxon>
        <taxon>Viridiplantae</taxon>
        <taxon>Streptophyta</taxon>
        <taxon>Embryophyta</taxon>
        <taxon>Tracheophyta</taxon>
        <taxon>Spermatophyta</taxon>
        <taxon>Magnoliopsida</taxon>
        <taxon>Liliopsida</taxon>
        <taxon>Zingiberales</taxon>
        <taxon>Musaceae</taxon>
        <taxon>Musa</taxon>
    </lineage>
</organism>
<feature type="region of interest" description="Disordered" evidence="1">
    <location>
        <begin position="111"/>
        <end position="141"/>
    </location>
</feature>
<accession>A0A4V4H483</accession>
<gene>
    <name evidence="3" type="ORF">C4D60_Mb06t27740</name>
</gene>
<keyword evidence="2" id="KW-0732">Signal</keyword>
<evidence type="ECO:0000313" key="3">
    <source>
        <dbReference type="EMBL" id="THU51126.1"/>
    </source>
</evidence>
<protein>
    <submittedName>
        <fullName evidence="3">Uncharacterized protein</fullName>
    </submittedName>
</protein>
<feature type="chain" id="PRO_5020544419" evidence="2">
    <location>
        <begin position="34"/>
        <end position="141"/>
    </location>
</feature>
<keyword evidence="4" id="KW-1185">Reference proteome</keyword>
<dbReference type="EMBL" id="PYDT01000009">
    <property type="protein sequence ID" value="THU51126.1"/>
    <property type="molecule type" value="Genomic_DNA"/>
</dbReference>
<dbReference type="AlphaFoldDB" id="A0A4V4H483"/>
<evidence type="ECO:0000313" key="4">
    <source>
        <dbReference type="Proteomes" id="UP000317650"/>
    </source>
</evidence>